<dbReference type="GO" id="GO:0060335">
    <property type="term" value="P:positive regulation of type II interferon-mediated signaling pathway"/>
    <property type="evidence" value="ECO:0007669"/>
    <property type="project" value="TreeGrafter"/>
</dbReference>
<dbReference type="Ensembl" id="ENSPMAT00000005813.1">
    <property type="protein sequence ID" value="ENSPMAP00000005787.1"/>
    <property type="gene ID" value="ENSPMAG00000005262.1"/>
</dbReference>
<protein>
    <recommendedName>
        <fullName evidence="6">Macro domain-containing protein</fullName>
    </recommendedName>
</protein>
<evidence type="ECO:0000256" key="1">
    <source>
        <dbReference type="ARBA" id="ARBA00004123"/>
    </source>
</evidence>
<feature type="domain" description="Macro" evidence="6">
    <location>
        <begin position="211"/>
        <end position="397"/>
    </location>
</feature>
<proteinExistence type="predicted"/>
<dbReference type="GO" id="GO:0003714">
    <property type="term" value="F:transcription corepressor activity"/>
    <property type="evidence" value="ECO:0007669"/>
    <property type="project" value="TreeGrafter"/>
</dbReference>
<dbReference type="GO" id="GO:1990404">
    <property type="term" value="F:NAD+-protein mono-ADP-ribosyltransferase activity"/>
    <property type="evidence" value="ECO:0007669"/>
    <property type="project" value="TreeGrafter"/>
</dbReference>
<dbReference type="Pfam" id="PF01661">
    <property type="entry name" value="Macro"/>
    <property type="match status" value="2"/>
</dbReference>
<feature type="domain" description="Macro" evidence="6">
    <location>
        <begin position="1"/>
        <end position="184"/>
    </location>
</feature>
<dbReference type="GO" id="GO:0003950">
    <property type="term" value="F:NAD+ poly-ADP-ribosyltransferase activity"/>
    <property type="evidence" value="ECO:0007669"/>
    <property type="project" value="TreeGrafter"/>
</dbReference>
<dbReference type="STRING" id="7757.ENSPMAP00000005787"/>
<dbReference type="InterPro" id="IPR052056">
    <property type="entry name" value="Mono-ARTD/PARP"/>
</dbReference>
<dbReference type="PANTHER" id="PTHR14453:SF70">
    <property type="entry name" value="PROTEIN MONO-ADP-RIBOSYLTRANSFERASE PARP9"/>
    <property type="match status" value="1"/>
</dbReference>
<dbReference type="SMART" id="SM00506">
    <property type="entry name" value="A1pp"/>
    <property type="match status" value="2"/>
</dbReference>
<dbReference type="SUPFAM" id="SSF52949">
    <property type="entry name" value="Macro domain-like"/>
    <property type="match status" value="2"/>
</dbReference>
<dbReference type="InterPro" id="IPR043472">
    <property type="entry name" value="Macro_dom-like"/>
</dbReference>
<keyword evidence="5" id="KW-0539">Nucleus</keyword>
<dbReference type="GeneTree" id="ENSGT00940000154311"/>
<keyword evidence="2" id="KW-0328">Glycosyltransferase</keyword>
<dbReference type="PROSITE" id="PS51154">
    <property type="entry name" value="MACRO"/>
    <property type="match status" value="2"/>
</dbReference>
<accession>S4RKQ4</accession>
<reference evidence="7" key="1">
    <citation type="submission" date="2025-08" db="UniProtKB">
        <authorList>
            <consortium name="Ensembl"/>
        </authorList>
    </citation>
    <scope>IDENTIFICATION</scope>
</reference>
<dbReference type="GO" id="GO:0005634">
    <property type="term" value="C:nucleus"/>
    <property type="evidence" value="ECO:0007669"/>
    <property type="project" value="UniProtKB-SubCell"/>
</dbReference>
<dbReference type="Gene3D" id="3.40.220.10">
    <property type="entry name" value="Leucine Aminopeptidase, subunit E, domain 1"/>
    <property type="match status" value="2"/>
</dbReference>
<keyword evidence="4" id="KW-0520">NAD</keyword>
<dbReference type="GO" id="GO:0044389">
    <property type="term" value="F:ubiquitin-like protein ligase binding"/>
    <property type="evidence" value="ECO:0007669"/>
    <property type="project" value="TreeGrafter"/>
</dbReference>
<evidence type="ECO:0000256" key="3">
    <source>
        <dbReference type="ARBA" id="ARBA00022679"/>
    </source>
</evidence>
<dbReference type="AlphaFoldDB" id="S4RKQ4"/>
<dbReference type="GO" id="GO:0010629">
    <property type="term" value="P:negative regulation of gene expression"/>
    <property type="evidence" value="ECO:0007669"/>
    <property type="project" value="TreeGrafter"/>
</dbReference>
<evidence type="ECO:0000256" key="2">
    <source>
        <dbReference type="ARBA" id="ARBA00022676"/>
    </source>
</evidence>
<name>S4RKQ4_PETMA</name>
<evidence type="ECO:0000259" key="6">
    <source>
        <dbReference type="PROSITE" id="PS51154"/>
    </source>
</evidence>
<dbReference type="GO" id="GO:0070212">
    <property type="term" value="P:protein poly-ADP-ribosylation"/>
    <property type="evidence" value="ECO:0007669"/>
    <property type="project" value="TreeGrafter"/>
</dbReference>
<dbReference type="CDD" id="cd02903">
    <property type="entry name" value="Macro_BAL-like"/>
    <property type="match status" value="1"/>
</dbReference>
<evidence type="ECO:0000313" key="7">
    <source>
        <dbReference type="Ensembl" id="ENSPMAP00000005787.1"/>
    </source>
</evidence>
<keyword evidence="3" id="KW-0808">Transferase</keyword>
<comment type="subcellular location">
    <subcellularLocation>
        <location evidence="1">Nucleus</location>
    </subcellularLocation>
</comment>
<dbReference type="OMA" id="MINNVEN"/>
<evidence type="ECO:0000256" key="4">
    <source>
        <dbReference type="ARBA" id="ARBA00023027"/>
    </source>
</evidence>
<dbReference type="GO" id="GO:0005737">
    <property type="term" value="C:cytoplasm"/>
    <property type="evidence" value="ECO:0007669"/>
    <property type="project" value="TreeGrafter"/>
</dbReference>
<organism evidence="7">
    <name type="scientific">Petromyzon marinus</name>
    <name type="common">Sea lamprey</name>
    <dbReference type="NCBI Taxonomy" id="7757"/>
    <lineage>
        <taxon>Eukaryota</taxon>
        <taxon>Metazoa</taxon>
        <taxon>Chordata</taxon>
        <taxon>Craniata</taxon>
        <taxon>Vertebrata</taxon>
        <taxon>Cyclostomata</taxon>
        <taxon>Hyperoartia</taxon>
        <taxon>Petromyzontiformes</taxon>
        <taxon>Petromyzontidae</taxon>
        <taxon>Petromyzon</taxon>
    </lineage>
</organism>
<reference evidence="7" key="2">
    <citation type="submission" date="2025-09" db="UniProtKB">
        <authorList>
            <consortium name="Ensembl"/>
        </authorList>
    </citation>
    <scope>IDENTIFICATION</scope>
</reference>
<dbReference type="HOGENOM" id="CLU_034813_0_0_1"/>
<evidence type="ECO:0000256" key="5">
    <source>
        <dbReference type="ARBA" id="ARBA00023242"/>
    </source>
</evidence>
<dbReference type="InterPro" id="IPR002589">
    <property type="entry name" value="Macro_dom"/>
</dbReference>
<sequence>MNGIAVSVQKGEMQRQRVAVMVNAVDTHLKSVGCLSKTLVDVGGQIIQTERDNKVVSNRGPFRMGDAVLTGAGALPCKFLINVVGVKWDDDQPPTPQLNALKNSVVRSLEIAVQNKCKSIAIPALSSEAHFGFPLPLCCQTIMMAVKEFCESHARKETSMTDIQLTTTDDDTTMAMTQYLRVYLGVLTTQKKYVGRVIEEDYSKVGTKMQFDPNVYETKSGLRVQLAKGNLENEVADVIVNTVSNDLDLSKGAVSGALLKKAGPLLQTLTNEISQNKSVLDGDTIAVKINKCNLSCKEVYHTVCCKWNAQGKKILEQILSSCLKKADASNYNTMAIPAIGTGNLNFPKDVTAGTFFDEIKRFSKRNPKSTLKEIRIVVYGQDADTFKAFDAELQKRNDK</sequence>
<dbReference type="PANTHER" id="PTHR14453">
    <property type="entry name" value="PARP/ZINC FINGER CCCH TYPE DOMAIN CONTAINING PROTEIN"/>
    <property type="match status" value="1"/>
</dbReference>